<sequence length="176" mass="20376">MAHSQNRPVCAAMFRQSCFDNYVNMPMCVECQLLLCHHLMCNEVTTFDPVDLEELLFPFGDYHVCFDRKAFCLVTGLWFRDYFHPSFGFAAFRERVFPFVPLSRSVSMNDLTNMFNNSHHQLNNEDVGQKFKFRKGTRRVGPLTRRFGAGFCRGLSGQLAESAAWTRRVGAEERKP</sequence>
<evidence type="ECO:0000313" key="2">
    <source>
        <dbReference type="Proteomes" id="UP000235145"/>
    </source>
</evidence>
<reference evidence="1 2" key="1">
    <citation type="journal article" date="2017" name="Nat. Commun.">
        <title>Genome assembly with in vitro proximity ligation data and whole-genome triplication in lettuce.</title>
        <authorList>
            <person name="Reyes-Chin-Wo S."/>
            <person name="Wang Z."/>
            <person name="Yang X."/>
            <person name="Kozik A."/>
            <person name="Arikit S."/>
            <person name="Song C."/>
            <person name="Xia L."/>
            <person name="Froenicke L."/>
            <person name="Lavelle D.O."/>
            <person name="Truco M.J."/>
            <person name="Xia R."/>
            <person name="Zhu S."/>
            <person name="Xu C."/>
            <person name="Xu H."/>
            <person name="Xu X."/>
            <person name="Cox K."/>
            <person name="Korf I."/>
            <person name="Meyers B.C."/>
            <person name="Michelmore R.W."/>
        </authorList>
    </citation>
    <scope>NUCLEOTIDE SEQUENCE [LARGE SCALE GENOMIC DNA]</scope>
    <source>
        <strain evidence="2">cv. Salinas</strain>
        <tissue evidence="1">Seedlings</tissue>
    </source>
</reference>
<dbReference type="PANTHER" id="PTHR48449">
    <property type="entry name" value="DUF1985 DOMAIN-CONTAINING PROTEIN"/>
    <property type="match status" value="1"/>
</dbReference>
<protein>
    <submittedName>
        <fullName evidence="1">Uncharacterized protein</fullName>
    </submittedName>
</protein>
<accession>A0A9R1VC32</accession>
<proteinExistence type="predicted"/>
<dbReference type="Proteomes" id="UP000235145">
    <property type="component" value="Unassembled WGS sequence"/>
</dbReference>
<comment type="caution">
    <text evidence="1">The sequence shown here is derived from an EMBL/GenBank/DDBJ whole genome shotgun (WGS) entry which is preliminary data.</text>
</comment>
<dbReference type="EMBL" id="NBSK02000005">
    <property type="protein sequence ID" value="KAJ0204337.1"/>
    <property type="molecule type" value="Genomic_DNA"/>
</dbReference>
<name>A0A9R1VC32_LACSA</name>
<organism evidence="1 2">
    <name type="scientific">Lactuca sativa</name>
    <name type="common">Garden lettuce</name>
    <dbReference type="NCBI Taxonomy" id="4236"/>
    <lineage>
        <taxon>Eukaryota</taxon>
        <taxon>Viridiplantae</taxon>
        <taxon>Streptophyta</taxon>
        <taxon>Embryophyta</taxon>
        <taxon>Tracheophyta</taxon>
        <taxon>Spermatophyta</taxon>
        <taxon>Magnoliopsida</taxon>
        <taxon>eudicotyledons</taxon>
        <taxon>Gunneridae</taxon>
        <taxon>Pentapetalae</taxon>
        <taxon>asterids</taxon>
        <taxon>campanulids</taxon>
        <taxon>Asterales</taxon>
        <taxon>Asteraceae</taxon>
        <taxon>Cichorioideae</taxon>
        <taxon>Cichorieae</taxon>
        <taxon>Lactucinae</taxon>
        <taxon>Lactuca</taxon>
    </lineage>
</organism>
<keyword evidence="2" id="KW-1185">Reference proteome</keyword>
<dbReference type="PANTHER" id="PTHR48449:SF1">
    <property type="entry name" value="DUF1985 DOMAIN-CONTAINING PROTEIN"/>
    <property type="match status" value="1"/>
</dbReference>
<evidence type="ECO:0000313" key="1">
    <source>
        <dbReference type="EMBL" id="KAJ0204337.1"/>
    </source>
</evidence>
<dbReference type="AlphaFoldDB" id="A0A9R1VC32"/>
<gene>
    <name evidence="1" type="ORF">LSAT_V11C500295380</name>
</gene>